<keyword evidence="2" id="KW-0808">Transferase</keyword>
<dbReference type="Gene3D" id="3.40.630.30">
    <property type="match status" value="1"/>
</dbReference>
<organism evidence="2 3">
    <name type="scientific">Methanosarcina horonobensis HB-1 = JCM 15518</name>
    <dbReference type="NCBI Taxonomy" id="1434110"/>
    <lineage>
        <taxon>Archaea</taxon>
        <taxon>Methanobacteriati</taxon>
        <taxon>Methanobacteriota</taxon>
        <taxon>Stenosarchaea group</taxon>
        <taxon>Methanomicrobia</taxon>
        <taxon>Methanosarcinales</taxon>
        <taxon>Methanosarcinaceae</taxon>
        <taxon>Methanosarcina</taxon>
    </lineage>
</organism>
<dbReference type="PANTHER" id="PTHR43233">
    <property type="entry name" value="FAMILY N-ACETYLTRANSFERASE, PUTATIVE (AFU_ORTHOLOGUE AFUA_6G03350)-RELATED"/>
    <property type="match status" value="1"/>
</dbReference>
<dbReference type="RefSeq" id="WP_052730937.1">
    <property type="nucleotide sequence ID" value="NZ_CP009516.1"/>
</dbReference>
<accession>A0A0E3WUY2</accession>
<keyword evidence="2" id="KW-0012">Acyltransferase</keyword>
<dbReference type="InterPro" id="IPR053144">
    <property type="entry name" value="Acetyltransferase_Butenolide"/>
</dbReference>
<protein>
    <submittedName>
        <fullName evidence="2">Ribosomal-protein-alanine acetyltransferase</fullName>
        <ecNumber evidence="2">2.3.1.128</ecNumber>
    </submittedName>
</protein>
<evidence type="ECO:0000259" key="1">
    <source>
        <dbReference type="PROSITE" id="PS51186"/>
    </source>
</evidence>
<feature type="domain" description="N-acetyltransferase" evidence="1">
    <location>
        <begin position="1"/>
        <end position="102"/>
    </location>
</feature>
<dbReference type="Pfam" id="PF13508">
    <property type="entry name" value="Acetyltransf_7"/>
    <property type="match status" value="1"/>
</dbReference>
<dbReference type="STRING" id="1434110.MSHOH_3587"/>
<dbReference type="PANTHER" id="PTHR43233:SF1">
    <property type="entry name" value="FAMILY N-ACETYLTRANSFERASE, PUTATIVE (AFU_ORTHOLOGUE AFUA_6G03350)-RELATED"/>
    <property type="match status" value="1"/>
</dbReference>
<dbReference type="EMBL" id="CP009516">
    <property type="protein sequence ID" value="AKB80070.1"/>
    <property type="molecule type" value="Genomic_DNA"/>
</dbReference>
<dbReference type="SUPFAM" id="SSF55729">
    <property type="entry name" value="Acyl-CoA N-acyltransferases (Nat)"/>
    <property type="match status" value="1"/>
</dbReference>
<dbReference type="GO" id="GO:0016747">
    <property type="term" value="F:acyltransferase activity, transferring groups other than amino-acyl groups"/>
    <property type="evidence" value="ECO:0007669"/>
    <property type="project" value="InterPro"/>
</dbReference>
<dbReference type="AlphaFoldDB" id="A0A0E3WUY2"/>
<dbReference type="CDD" id="cd04301">
    <property type="entry name" value="NAT_SF"/>
    <property type="match status" value="1"/>
</dbReference>
<dbReference type="GeneID" id="24832935"/>
<dbReference type="InterPro" id="IPR016181">
    <property type="entry name" value="Acyl_CoA_acyltransferase"/>
</dbReference>
<dbReference type="InterPro" id="IPR000182">
    <property type="entry name" value="GNAT_dom"/>
</dbReference>
<evidence type="ECO:0000313" key="3">
    <source>
        <dbReference type="Proteomes" id="UP000033101"/>
    </source>
</evidence>
<evidence type="ECO:0000313" key="2">
    <source>
        <dbReference type="EMBL" id="AKB80070.1"/>
    </source>
</evidence>
<proteinExistence type="predicted"/>
<reference evidence="2 3" key="1">
    <citation type="submission" date="2014-07" db="EMBL/GenBank/DDBJ databases">
        <title>Methanogenic archaea and the global carbon cycle.</title>
        <authorList>
            <person name="Henriksen J.R."/>
            <person name="Luke J."/>
            <person name="Reinhart S."/>
            <person name="Benedict M.N."/>
            <person name="Youngblut N.D."/>
            <person name="Metcalf M.E."/>
            <person name="Whitaker R.J."/>
            <person name="Metcalf W.W."/>
        </authorList>
    </citation>
    <scope>NUCLEOTIDE SEQUENCE [LARGE SCALE GENOMIC DNA]</scope>
    <source>
        <strain evidence="2 3">HB-1</strain>
    </source>
</reference>
<dbReference type="KEGG" id="mhor:MSHOH_3587"/>
<dbReference type="EC" id="2.3.1.128" evidence="2"/>
<dbReference type="OrthoDB" id="70064at2157"/>
<dbReference type="Proteomes" id="UP000033101">
    <property type="component" value="Chromosome"/>
</dbReference>
<sequence length="102" mass="11355">MPDVEEYQKLRAEVGWGTKNSEAIRLALNNSLFSIYVMSENNIIDFGRVIGDRGIYLYIQDIIVLPEFQGHGIGKHIMCAVMNYFNFKAGSPLPRSEATGGG</sequence>
<keyword evidence="3" id="KW-1185">Reference proteome</keyword>
<dbReference type="PROSITE" id="PS51186">
    <property type="entry name" value="GNAT"/>
    <property type="match status" value="1"/>
</dbReference>
<name>A0A0E3WUY2_9EURY</name>
<dbReference type="PATRIC" id="fig|1434110.4.peg.4593"/>
<gene>
    <name evidence="2" type="ORF">MSHOH_3587</name>
</gene>
<dbReference type="HOGENOM" id="CLU_2271060_0_0_2"/>